<dbReference type="Pfam" id="PF01640">
    <property type="entry name" value="Peptidase_C10"/>
    <property type="match status" value="1"/>
</dbReference>
<keyword evidence="3" id="KW-0732">Signal</keyword>
<evidence type="ECO:0000256" key="1">
    <source>
        <dbReference type="ARBA" id="ARBA00009693"/>
    </source>
</evidence>
<dbReference type="InterPro" id="IPR038765">
    <property type="entry name" value="Papain-like_cys_pep_sf"/>
</dbReference>
<comment type="similarity">
    <text evidence="1">Belongs to the peptidase C10 family.</text>
</comment>
<feature type="active site" description="Nucleophile" evidence="6">
    <location>
        <position position="223"/>
    </location>
</feature>
<evidence type="ECO:0000256" key="5">
    <source>
        <dbReference type="ARBA" id="ARBA00022807"/>
    </source>
</evidence>
<dbReference type="OrthoDB" id="2235251at2"/>
<evidence type="ECO:0000256" key="2">
    <source>
        <dbReference type="ARBA" id="ARBA00022670"/>
    </source>
</evidence>
<reference evidence="8 9" key="1">
    <citation type="submission" date="2018-09" db="EMBL/GenBank/DDBJ databases">
        <title>Murine metabolic-syndrome-specific gut microbial biobank.</title>
        <authorList>
            <person name="Liu C."/>
        </authorList>
    </citation>
    <scope>NUCLEOTIDE SEQUENCE [LARGE SCALE GENOMIC DNA]</scope>
    <source>
        <strain evidence="8 9">8-P5</strain>
    </source>
</reference>
<organism evidence="8 9">
    <name type="scientific">Parabacteroides distasonis</name>
    <dbReference type="NCBI Taxonomy" id="823"/>
    <lineage>
        <taxon>Bacteria</taxon>
        <taxon>Pseudomonadati</taxon>
        <taxon>Bacteroidota</taxon>
        <taxon>Bacteroidia</taxon>
        <taxon>Bacteroidales</taxon>
        <taxon>Tannerellaceae</taxon>
        <taxon>Parabacteroides</taxon>
    </lineage>
</organism>
<evidence type="ECO:0000259" key="7">
    <source>
        <dbReference type="Pfam" id="PF13734"/>
    </source>
</evidence>
<gene>
    <name evidence="8" type="ORF">D7V78_02545</name>
</gene>
<feature type="active site" description="Proton acceptor" evidence="6">
    <location>
        <position position="351"/>
    </location>
</feature>
<evidence type="ECO:0000313" key="9">
    <source>
        <dbReference type="Proteomes" id="UP000278164"/>
    </source>
</evidence>
<dbReference type="RefSeq" id="WP_121734865.1">
    <property type="nucleotide sequence ID" value="NZ_QXXG01000006.1"/>
</dbReference>
<keyword evidence="5" id="KW-0788">Thiol protease</keyword>
<dbReference type="AlphaFoldDB" id="A0A3L7ZUD0"/>
<dbReference type="InterPro" id="IPR025896">
    <property type="entry name" value="Spi_Prtas-inh"/>
</dbReference>
<keyword evidence="2" id="KW-0645">Protease</keyword>
<comment type="caution">
    <text evidence="8">The sequence shown here is derived from an EMBL/GenBank/DDBJ whole genome shotgun (WGS) entry which is preliminary data.</text>
</comment>
<feature type="domain" description="Spi protease inhibitor" evidence="7">
    <location>
        <begin position="39"/>
        <end position="155"/>
    </location>
</feature>
<dbReference type="InterPro" id="IPR044934">
    <property type="entry name" value="Streptopain_sf"/>
</dbReference>
<accession>A0A3L7ZUD0</accession>
<protein>
    <recommendedName>
        <fullName evidence="7">Spi protease inhibitor domain-containing protein</fullName>
    </recommendedName>
</protein>
<dbReference type="GO" id="GO:0006508">
    <property type="term" value="P:proteolysis"/>
    <property type="evidence" value="ECO:0007669"/>
    <property type="project" value="InterPro"/>
</dbReference>
<dbReference type="EMBL" id="RAYI01000002">
    <property type="protein sequence ID" value="RLT74911.1"/>
    <property type="molecule type" value="Genomic_DNA"/>
</dbReference>
<evidence type="ECO:0000256" key="4">
    <source>
        <dbReference type="ARBA" id="ARBA00022801"/>
    </source>
</evidence>
<dbReference type="Gene3D" id="3.90.70.50">
    <property type="entry name" value="Peptidase C10, streptopain"/>
    <property type="match status" value="1"/>
</dbReference>
<dbReference type="SUPFAM" id="SSF54001">
    <property type="entry name" value="Cysteine proteinases"/>
    <property type="match status" value="1"/>
</dbReference>
<evidence type="ECO:0000313" key="8">
    <source>
        <dbReference type="EMBL" id="RLT74911.1"/>
    </source>
</evidence>
<evidence type="ECO:0000256" key="6">
    <source>
        <dbReference type="PIRSR" id="PIRSR600200-1"/>
    </source>
</evidence>
<evidence type="ECO:0000256" key="3">
    <source>
        <dbReference type="ARBA" id="ARBA00022729"/>
    </source>
</evidence>
<dbReference type="Pfam" id="PF13734">
    <property type="entry name" value="Inhibitor_I69"/>
    <property type="match status" value="1"/>
</dbReference>
<name>A0A3L7ZUD0_PARDI</name>
<keyword evidence="4" id="KW-0378">Hydrolase</keyword>
<proteinExistence type="inferred from homology"/>
<dbReference type="Proteomes" id="UP000278164">
    <property type="component" value="Unassembled WGS sequence"/>
</dbReference>
<dbReference type="GO" id="GO:0008234">
    <property type="term" value="F:cysteine-type peptidase activity"/>
    <property type="evidence" value="ECO:0007669"/>
    <property type="project" value="InterPro"/>
</dbReference>
<sequence length="432" mass="48231">MKKHFLLSMVLSGWLCMSCESLNHEENNSTFMNEQVSVNTISEQEAISNALQFLDDQSTVTKSQTDSLIPEVQTIFRPISIQGQQQVAYSISNEGYENIPVYIINFKTITGEKKGFVVEVGDKRVLGKVLAFSSIGMWDMSNLPEFEHIFFEQTDKLISKSINEYQTNFSSDVDPCDTGLFQEITKTTTKKCAMNLNWGQSPSPYNDSLPICVSTSQKDPAGCVAVAIAQIMAHHQKPTSGSYIHPVNMKLRNTTYNWSGMKSVADAKNLTNTTYRSQVANLLAEIGDKCSMSYGCDGSGSNIYYAYDAFTLMGYNINMLIGSYNFSKVKVDIDSNRPVYMRGTRTGGVGHAWVVEGYQTKDWAEKMVRECPNSPIEESYTGETGTNYYLYFNLGWNGSSNGYYLVTTTSAYTSGSFLYTSDMMTITNIKPN</sequence>
<dbReference type="InterPro" id="IPR000200">
    <property type="entry name" value="Peptidase_C10"/>
</dbReference>